<reference evidence="1 2" key="1">
    <citation type="journal article" date="2022" name="DNA Res.">
        <title>Chromosomal-level genome assembly of the orchid tree Bauhinia variegata (Leguminosae; Cercidoideae) supports the allotetraploid origin hypothesis of Bauhinia.</title>
        <authorList>
            <person name="Zhong Y."/>
            <person name="Chen Y."/>
            <person name="Zheng D."/>
            <person name="Pang J."/>
            <person name="Liu Y."/>
            <person name="Luo S."/>
            <person name="Meng S."/>
            <person name="Qian L."/>
            <person name="Wei D."/>
            <person name="Dai S."/>
            <person name="Zhou R."/>
        </authorList>
    </citation>
    <scope>NUCLEOTIDE SEQUENCE [LARGE SCALE GENOMIC DNA]</scope>
    <source>
        <strain evidence="1">BV-YZ2020</strain>
    </source>
</reference>
<dbReference type="EMBL" id="CM039432">
    <property type="protein sequence ID" value="KAI4333752.1"/>
    <property type="molecule type" value="Genomic_DNA"/>
</dbReference>
<evidence type="ECO:0000313" key="1">
    <source>
        <dbReference type="EMBL" id="KAI4333752.1"/>
    </source>
</evidence>
<accession>A0ACB9NCU6</accession>
<gene>
    <name evidence="1" type="ORF">L6164_018521</name>
</gene>
<proteinExistence type="predicted"/>
<dbReference type="Proteomes" id="UP000828941">
    <property type="component" value="Chromosome 7"/>
</dbReference>
<protein>
    <submittedName>
        <fullName evidence="1">Uncharacterized protein</fullName>
    </submittedName>
</protein>
<organism evidence="1 2">
    <name type="scientific">Bauhinia variegata</name>
    <name type="common">Purple orchid tree</name>
    <name type="synonym">Phanera variegata</name>
    <dbReference type="NCBI Taxonomy" id="167791"/>
    <lineage>
        <taxon>Eukaryota</taxon>
        <taxon>Viridiplantae</taxon>
        <taxon>Streptophyta</taxon>
        <taxon>Embryophyta</taxon>
        <taxon>Tracheophyta</taxon>
        <taxon>Spermatophyta</taxon>
        <taxon>Magnoliopsida</taxon>
        <taxon>eudicotyledons</taxon>
        <taxon>Gunneridae</taxon>
        <taxon>Pentapetalae</taxon>
        <taxon>rosids</taxon>
        <taxon>fabids</taxon>
        <taxon>Fabales</taxon>
        <taxon>Fabaceae</taxon>
        <taxon>Cercidoideae</taxon>
        <taxon>Cercideae</taxon>
        <taxon>Bauhiniinae</taxon>
        <taxon>Bauhinia</taxon>
    </lineage>
</organism>
<sequence>MESTKSKSRKNNKRKGKRGFFLCFKPTTLDDPFEEASRRNRANRVLKYFAVKEKKSGVGLPTKLSSALSTDNCTREACSCKGRRKKNDDHCSFWQALKTAWIDAAKKNTKKKTAKQKLCRTSRESVVSVDDKFLSPKHDSLLQREGSYNNKKRTHSNASSSFCCSSAFTASSSRSTSSTLSSHTLGSNSSEMSRSNSISLPSNASTGVTNFKKEDGVKESVKAQGRSDNSKGLLLLMFSLLVLTLCGKFCAILCTSIWLLVVPRRSSQSNQPAGFPESKLDSVQYRKKIIMEGLLDRNRGRVNIASMAKP</sequence>
<evidence type="ECO:0000313" key="2">
    <source>
        <dbReference type="Proteomes" id="UP000828941"/>
    </source>
</evidence>
<name>A0ACB9NCU6_BAUVA</name>
<keyword evidence="2" id="KW-1185">Reference proteome</keyword>
<comment type="caution">
    <text evidence="1">The sequence shown here is derived from an EMBL/GenBank/DDBJ whole genome shotgun (WGS) entry which is preliminary data.</text>
</comment>